<name>A0A4U9HK17_SERRU</name>
<dbReference type="EMBL" id="LR590463">
    <property type="protein sequence ID" value="VTP64528.1"/>
    <property type="molecule type" value="Genomic_DNA"/>
</dbReference>
<dbReference type="AlphaFoldDB" id="A0A4U9HK17"/>
<gene>
    <name evidence="1" type="ORF">NCTC12971_03605</name>
</gene>
<protein>
    <submittedName>
        <fullName evidence="1">Uncharacterized protein conserved in bacteria</fullName>
    </submittedName>
</protein>
<evidence type="ECO:0000313" key="2">
    <source>
        <dbReference type="Proteomes" id="UP000307968"/>
    </source>
</evidence>
<organism evidence="1 2">
    <name type="scientific">Serratia rubidaea</name>
    <name type="common">Serratia marinorubra</name>
    <dbReference type="NCBI Taxonomy" id="61652"/>
    <lineage>
        <taxon>Bacteria</taxon>
        <taxon>Pseudomonadati</taxon>
        <taxon>Pseudomonadota</taxon>
        <taxon>Gammaproteobacteria</taxon>
        <taxon>Enterobacterales</taxon>
        <taxon>Yersiniaceae</taxon>
        <taxon>Serratia</taxon>
    </lineage>
</organism>
<evidence type="ECO:0000313" key="1">
    <source>
        <dbReference type="EMBL" id="VTP64528.1"/>
    </source>
</evidence>
<proteinExistence type="predicted"/>
<reference evidence="1 2" key="1">
    <citation type="submission" date="2019-05" db="EMBL/GenBank/DDBJ databases">
        <authorList>
            <consortium name="Pathogen Informatics"/>
        </authorList>
    </citation>
    <scope>NUCLEOTIDE SEQUENCE [LARGE SCALE GENOMIC DNA]</scope>
    <source>
        <strain evidence="1 2">NCTC12971</strain>
    </source>
</reference>
<accession>A0A4U9HK17</accession>
<sequence length="64" mass="7598">MHVYSRLPLGDAEIQYLVDKEIPSMHMLVQLADGPQVRLHCVHPMPPARRRMMNRKIAMRSWCW</sequence>
<dbReference type="Proteomes" id="UP000307968">
    <property type="component" value="Chromosome"/>
</dbReference>